<dbReference type="Pfam" id="PF17921">
    <property type="entry name" value="Integrase_H2C2"/>
    <property type="match status" value="1"/>
</dbReference>
<dbReference type="OrthoDB" id="3268967at2759"/>
<gene>
    <name evidence="3" type="ORF">PCANC_20211</name>
</gene>
<dbReference type="InterPro" id="IPR012337">
    <property type="entry name" value="RNaseH-like_sf"/>
</dbReference>
<evidence type="ECO:0000259" key="2">
    <source>
        <dbReference type="PROSITE" id="PS50994"/>
    </source>
</evidence>
<organism evidence="3 4">
    <name type="scientific">Puccinia coronata f. sp. avenae</name>
    <dbReference type="NCBI Taxonomy" id="200324"/>
    <lineage>
        <taxon>Eukaryota</taxon>
        <taxon>Fungi</taxon>
        <taxon>Dikarya</taxon>
        <taxon>Basidiomycota</taxon>
        <taxon>Pucciniomycotina</taxon>
        <taxon>Pucciniomycetes</taxon>
        <taxon>Pucciniales</taxon>
        <taxon>Pucciniaceae</taxon>
        <taxon>Puccinia</taxon>
    </lineage>
</organism>
<sequence length="286" mass="32654">MLPNYLNLHQHHFRRLVIPGVPELRRNLINEAHLHLGHLGYLKTITELSQEFFWPQMAKDVAQVVLECSTNTAEKTSSRFFAGWLGTFGAPKSILGDRDKIWSSKFWKCLMAKIGTLFHMTLSFHLQADRRSERTNKTFGQVLRLYTAKQQLRWLEALPAVEFAINWAINVATGFSPFDLLFGRTAGLFPTTATILDSPQALATLLKHSDSWVLLDLEEWRGRHKGGTKKLKEHYKGPYQVVRVFNKGQSVVLELPDGDKRHPTLHISKVKLYYLEGNGALGDPHK</sequence>
<name>A0A2N5U3T4_9BASI</name>
<dbReference type="AlphaFoldDB" id="A0A2N5U3T4"/>
<evidence type="ECO:0000313" key="3">
    <source>
        <dbReference type="EMBL" id="PLW32406.1"/>
    </source>
</evidence>
<dbReference type="InterPro" id="IPR036397">
    <property type="entry name" value="RNaseH_sf"/>
</dbReference>
<dbReference type="InterPro" id="IPR001584">
    <property type="entry name" value="Integrase_cat-core"/>
</dbReference>
<dbReference type="SUPFAM" id="SSF53098">
    <property type="entry name" value="Ribonuclease H-like"/>
    <property type="match status" value="1"/>
</dbReference>
<dbReference type="EMBL" id="PGCJ01000323">
    <property type="protein sequence ID" value="PLW32406.1"/>
    <property type="molecule type" value="Genomic_DNA"/>
</dbReference>
<dbReference type="Gene3D" id="3.30.420.10">
    <property type="entry name" value="Ribonuclease H-like superfamily/Ribonuclease H"/>
    <property type="match status" value="1"/>
</dbReference>
<keyword evidence="4" id="KW-1185">Reference proteome</keyword>
<dbReference type="PANTHER" id="PTHR37984:SF15">
    <property type="entry name" value="INTEGRASE CATALYTIC DOMAIN-CONTAINING PROTEIN"/>
    <property type="match status" value="1"/>
</dbReference>
<protein>
    <recommendedName>
        <fullName evidence="2">Integrase catalytic domain-containing protein</fullName>
    </recommendedName>
</protein>
<dbReference type="Proteomes" id="UP000235388">
    <property type="component" value="Unassembled WGS sequence"/>
</dbReference>
<dbReference type="GO" id="GO:0003723">
    <property type="term" value="F:RNA binding"/>
    <property type="evidence" value="ECO:0007669"/>
    <property type="project" value="UniProtKB-KW"/>
</dbReference>
<keyword evidence="1" id="KW-0694">RNA-binding</keyword>
<proteinExistence type="predicted"/>
<dbReference type="PROSITE" id="PS50994">
    <property type="entry name" value="INTEGRASE"/>
    <property type="match status" value="1"/>
</dbReference>
<dbReference type="GO" id="GO:0015074">
    <property type="term" value="P:DNA integration"/>
    <property type="evidence" value="ECO:0007669"/>
    <property type="project" value="InterPro"/>
</dbReference>
<dbReference type="PANTHER" id="PTHR37984">
    <property type="entry name" value="PROTEIN CBG26694"/>
    <property type="match status" value="1"/>
</dbReference>
<comment type="caution">
    <text evidence="3">The sequence shown here is derived from an EMBL/GenBank/DDBJ whole genome shotgun (WGS) entry which is preliminary data.</text>
</comment>
<dbReference type="STRING" id="200324.A0A2N5U3T4"/>
<accession>A0A2N5U3T4</accession>
<dbReference type="InterPro" id="IPR050951">
    <property type="entry name" value="Retrovirus_Pol_polyprotein"/>
</dbReference>
<dbReference type="InterPro" id="IPR041588">
    <property type="entry name" value="Integrase_H2C2"/>
</dbReference>
<evidence type="ECO:0000256" key="1">
    <source>
        <dbReference type="ARBA" id="ARBA00022884"/>
    </source>
</evidence>
<feature type="domain" description="Integrase catalytic" evidence="2">
    <location>
        <begin position="15"/>
        <end position="185"/>
    </location>
</feature>
<evidence type="ECO:0000313" key="4">
    <source>
        <dbReference type="Proteomes" id="UP000235388"/>
    </source>
</evidence>
<dbReference type="GO" id="GO:0005634">
    <property type="term" value="C:nucleus"/>
    <property type="evidence" value="ECO:0007669"/>
    <property type="project" value="UniProtKB-ARBA"/>
</dbReference>
<reference evidence="3 4" key="1">
    <citation type="submission" date="2017-11" db="EMBL/GenBank/DDBJ databases">
        <title>De novo assembly and phasing of dikaryotic genomes from two isolates of Puccinia coronata f. sp. avenae, the causal agent of oat crown rust.</title>
        <authorList>
            <person name="Miller M.E."/>
            <person name="Zhang Y."/>
            <person name="Omidvar V."/>
            <person name="Sperschneider J."/>
            <person name="Schwessinger B."/>
            <person name="Raley C."/>
            <person name="Palmer J.M."/>
            <person name="Garnica D."/>
            <person name="Upadhyaya N."/>
            <person name="Rathjen J."/>
            <person name="Taylor J.M."/>
            <person name="Park R.F."/>
            <person name="Dodds P.N."/>
            <person name="Hirsch C.D."/>
            <person name="Kianian S.F."/>
            <person name="Figueroa M."/>
        </authorList>
    </citation>
    <scope>NUCLEOTIDE SEQUENCE [LARGE SCALE GENOMIC DNA]</scope>
    <source>
        <strain evidence="3">12NC29</strain>
    </source>
</reference>